<feature type="compositionally biased region" description="Low complexity" evidence="1">
    <location>
        <begin position="236"/>
        <end position="255"/>
    </location>
</feature>
<feature type="compositionally biased region" description="Low complexity" evidence="1">
    <location>
        <begin position="211"/>
        <end position="228"/>
    </location>
</feature>
<dbReference type="Proteomes" id="UP000400924">
    <property type="component" value="Unassembled WGS sequence"/>
</dbReference>
<evidence type="ECO:0000256" key="1">
    <source>
        <dbReference type="SAM" id="MobiDB-lite"/>
    </source>
</evidence>
<feature type="region of interest" description="Disordered" evidence="1">
    <location>
        <begin position="200"/>
        <end position="287"/>
    </location>
</feature>
<name>A0A5N8XUV1_9ACTN</name>
<keyword evidence="3" id="KW-1185">Reference proteome</keyword>
<gene>
    <name evidence="2" type="ORF">FNH08_39450</name>
</gene>
<evidence type="ECO:0000313" key="3">
    <source>
        <dbReference type="Proteomes" id="UP000400924"/>
    </source>
</evidence>
<comment type="caution">
    <text evidence="2">The sequence shown here is derived from an EMBL/GenBank/DDBJ whole genome shotgun (WGS) entry which is preliminary data.</text>
</comment>
<organism evidence="2 3">
    <name type="scientific">Streptomyces spongiae</name>
    <dbReference type="NCBI Taxonomy" id="565072"/>
    <lineage>
        <taxon>Bacteria</taxon>
        <taxon>Bacillati</taxon>
        <taxon>Actinomycetota</taxon>
        <taxon>Actinomycetes</taxon>
        <taxon>Kitasatosporales</taxon>
        <taxon>Streptomycetaceae</taxon>
        <taxon>Streptomyces</taxon>
    </lineage>
</organism>
<feature type="compositionally biased region" description="Low complexity" evidence="1">
    <location>
        <begin position="77"/>
        <end position="95"/>
    </location>
</feature>
<feature type="non-terminal residue" evidence="2">
    <location>
        <position position="287"/>
    </location>
</feature>
<sequence>MNEGKPTKAKWWSRPRAQGTGAGLTPDHMATERASSGPEGGPGVAPGLAGAQGPTGGSSADRGEAPVRSAVVRDDVAGSAGASAAVTARAGATDVGGRDSGGDFELRRPDEVAPDGGAATDGDFELARPAGTAPPRAESRAAVWEAPGGEGDFELERPAAVVTPAPAAAAVPVPAPAPESGSVSVSESAYGAVTGASSVAEIPEPLGPTNAVPASAATADDASSRSIAEAGMPQDSHVGASGGASANSASGPGQAIAHSEAGARADGRAGVSAERPRTLHAPDPYST</sequence>
<reference evidence="2 3" key="1">
    <citation type="submission" date="2019-07" db="EMBL/GenBank/DDBJ databases">
        <title>New species of Amycolatopsis and Streptomyces.</title>
        <authorList>
            <person name="Duangmal K."/>
            <person name="Teo W.F.A."/>
            <person name="Lipun K."/>
        </authorList>
    </citation>
    <scope>NUCLEOTIDE SEQUENCE [LARGE SCALE GENOMIC DNA]</scope>
    <source>
        <strain evidence="2 3">NBRC 106415</strain>
    </source>
</reference>
<proteinExistence type="predicted"/>
<feature type="region of interest" description="Disordered" evidence="1">
    <location>
        <begin position="1"/>
        <end position="152"/>
    </location>
</feature>
<evidence type="ECO:0000313" key="2">
    <source>
        <dbReference type="EMBL" id="MPY63016.1"/>
    </source>
</evidence>
<dbReference type="EMBL" id="VJZC01000497">
    <property type="protein sequence ID" value="MPY63016.1"/>
    <property type="molecule type" value="Genomic_DNA"/>
</dbReference>
<accession>A0A5N8XUV1</accession>
<feature type="compositionally biased region" description="Basic and acidic residues" evidence="1">
    <location>
        <begin position="61"/>
        <end position="76"/>
    </location>
</feature>
<feature type="region of interest" description="Disordered" evidence="1">
    <location>
        <begin position="171"/>
        <end position="190"/>
    </location>
</feature>
<protein>
    <submittedName>
        <fullName evidence="2">Uncharacterized protein</fullName>
    </submittedName>
</protein>
<dbReference type="AlphaFoldDB" id="A0A5N8XUV1"/>
<feature type="compositionally biased region" description="Basic and acidic residues" evidence="1">
    <location>
        <begin position="96"/>
        <end position="111"/>
    </location>
</feature>